<proteinExistence type="predicted"/>
<dbReference type="Proteomes" id="UP000184608">
    <property type="component" value="Unassembled WGS sequence"/>
</dbReference>
<keyword evidence="1" id="KW-1133">Transmembrane helix</keyword>
<dbReference type="OrthoDB" id="5363112at2"/>
<evidence type="ECO:0000256" key="1">
    <source>
        <dbReference type="SAM" id="Phobius"/>
    </source>
</evidence>
<sequence length="168" mass="19200">MMKMNEKLRVRIWSTPLTIGSFILMSLSGILMFFDIVPGYISFVHEWFSWIFLLAVAGHLTMHFRPLKNHLQSVWGRTNVVIFTLILLISGFSFGRITAPQLKWPIAEILVNAPLSALADAKRVRQETFIQNLASHGILAEPGQTIRELAHRYDTDEFHLLGLIILDE</sequence>
<organism evidence="2 3">
    <name type="scientific">Vibrio aerogenes CECT 7868</name>
    <dbReference type="NCBI Taxonomy" id="1216006"/>
    <lineage>
        <taxon>Bacteria</taxon>
        <taxon>Pseudomonadati</taxon>
        <taxon>Pseudomonadota</taxon>
        <taxon>Gammaproteobacteria</taxon>
        <taxon>Vibrionales</taxon>
        <taxon>Vibrionaceae</taxon>
        <taxon>Vibrio</taxon>
    </lineage>
</organism>
<evidence type="ECO:0000313" key="3">
    <source>
        <dbReference type="Proteomes" id="UP000184608"/>
    </source>
</evidence>
<feature type="transmembrane region" description="Helical" evidence="1">
    <location>
        <begin position="74"/>
        <end position="95"/>
    </location>
</feature>
<dbReference type="RefSeq" id="WP_073605810.1">
    <property type="nucleotide sequence ID" value="NZ_FQXZ01000046.1"/>
</dbReference>
<name>A0A1M6DFP3_9VIBR</name>
<protein>
    <submittedName>
        <fullName evidence="2">Uncharacterized protein</fullName>
    </submittedName>
</protein>
<evidence type="ECO:0000313" key="2">
    <source>
        <dbReference type="EMBL" id="SHI72002.1"/>
    </source>
</evidence>
<keyword evidence="3" id="KW-1185">Reference proteome</keyword>
<reference evidence="2 3" key="1">
    <citation type="submission" date="2016-11" db="EMBL/GenBank/DDBJ databases">
        <authorList>
            <person name="Jaros S."/>
            <person name="Januszkiewicz K."/>
            <person name="Wedrychowicz H."/>
        </authorList>
    </citation>
    <scope>NUCLEOTIDE SEQUENCE [LARGE SCALE GENOMIC DNA]</scope>
    <source>
        <strain evidence="2 3">CECT 7868</strain>
    </source>
</reference>
<dbReference type="STRING" id="1216006.VA7868_04218"/>
<keyword evidence="1" id="KW-0812">Transmembrane</keyword>
<dbReference type="EMBL" id="FQXZ01000046">
    <property type="protein sequence ID" value="SHI72002.1"/>
    <property type="molecule type" value="Genomic_DNA"/>
</dbReference>
<dbReference type="AlphaFoldDB" id="A0A1M6DFP3"/>
<feature type="transmembrane region" description="Helical" evidence="1">
    <location>
        <begin position="40"/>
        <end position="62"/>
    </location>
</feature>
<keyword evidence="1" id="KW-0472">Membrane</keyword>
<accession>A0A1M6DFP3</accession>
<feature type="transmembrane region" description="Helical" evidence="1">
    <location>
        <begin position="12"/>
        <end position="34"/>
    </location>
</feature>
<gene>
    <name evidence="2" type="ORF">VA7868_04218</name>
</gene>